<gene>
    <name evidence="2" type="ORF">OGH68_29100</name>
</gene>
<reference evidence="2" key="1">
    <citation type="submission" date="2022-10" db="EMBL/GenBank/DDBJ databases">
        <title>Cytochrome P450 Catalyzes Benzene Ring Formation in the Biosynthesis of Trialkyl-Substituted Aromatic Polyketides.</title>
        <authorList>
            <person name="Zhao E."/>
            <person name="Ge H."/>
        </authorList>
    </citation>
    <scope>NUCLEOTIDE SEQUENCE</scope>
    <source>
        <strain evidence="2">NA0869</strain>
    </source>
</reference>
<dbReference type="Proteomes" id="UP001163878">
    <property type="component" value="Chromosome"/>
</dbReference>
<sequence length="352" mass="37258">MTMSLRSSSPLAGEGPRLFRGKDDRLTAFAHGDGGVLRWTQLRPGGAEWEGPEFFPAPSLSHLSVTRGADGFLHLVGRRVSPDGSSVTVVQATQYQTGRPLTQWRSLGNPYKDPSRAQRVTSPGVAVSGTGSVHVFLANDGGAVTMRKEDAKGRWQAWSSLNGQMAQDGMVAVASVSGCIELLVPASNRRAMRWSQVEPQGELERRPNIPMSPDPGTLVGLETAPERITYFWSDSAAGGLMAHRPGEWVIPVGGGQVEGRPAALRAVLDGYDCTVLAYRSPDDTVMIAACATENEASGLWWSATAERCAAPPALACDAYGRVVLATIDGSGALRVAVQAAEPGLVIAPSVRV</sequence>
<dbReference type="RefSeq" id="WP_264248036.1">
    <property type="nucleotide sequence ID" value="NZ_CP107567.1"/>
</dbReference>
<organism evidence="2 3">
    <name type="scientific">Streptomyces peucetius</name>
    <dbReference type="NCBI Taxonomy" id="1950"/>
    <lineage>
        <taxon>Bacteria</taxon>
        <taxon>Bacillati</taxon>
        <taxon>Actinomycetota</taxon>
        <taxon>Actinomycetes</taxon>
        <taxon>Kitasatosporales</taxon>
        <taxon>Streptomycetaceae</taxon>
        <taxon>Streptomyces</taxon>
    </lineage>
</organism>
<evidence type="ECO:0000313" key="2">
    <source>
        <dbReference type="EMBL" id="UYQ65120.1"/>
    </source>
</evidence>
<feature type="region of interest" description="Disordered" evidence="1">
    <location>
        <begin position="105"/>
        <end position="124"/>
    </location>
</feature>
<name>A0ABY6IDQ1_STRPE</name>
<protein>
    <submittedName>
        <fullName evidence="2">Uncharacterized protein</fullName>
    </submittedName>
</protein>
<accession>A0ABY6IDQ1</accession>
<evidence type="ECO:0000313" key="3">
    <source>
        <dbReference type="Proteomes" id="UP001163878"/>
    </source>
</evidence>
<evidence type="ECO:0000256" key="1">
    <source>
        <dbReference type="SAM" id="MobiDB-lite"/>
    </source>
</evidence>
<dbReference type="EMBL" id="CP107567">
    <property type="protein sequence ID" value="UYQ65120.1"/>
    <property type="molecule type" value="Genomic_DNA"/>
</dbReference>
<dbReference type="Gene3D" id="2.120.10.70">
    <property type="entry name" value="Fucose-specific lectin"/>
    <property type="match status" value="1"/>
</dbReference>
<keyword evidence="3" id="KW-1185">Reference proteome</keyword>
<proteinExistence type="predicted"/>
<dbReference type="SUPFAM" id="SSF89372">
    <property type="entry name" value="Fucose-specific lectin"/>
    <property type="match status" value="1"/>
</dbReference>